<feature type="compositionally biased region" description="Low complexity" evidence="3">
    <location>
        <begin position="1320"/>
        <end position="1335"/>
    </location>
</feature>
<feature type="region of interest" description="Disordered" evidence="3">
    <location>
        <begin position="1262"/>
        <end position="1378"/>
    </location>
</feature>
<feature type="coiled-coil region" evidence="2">
    <location>
        <begin position="1743"/>
        <end position="1777"/>
    </location>
</feature>
<feature type="region of interest" description="Disordered" evidence="3">
    <location>
        <begin position="919"/>
        <end position="986"/>
    </location>
</feature>
<dbReference type="VEuPathDB" id="VectorBase:AFUN2_007723"/>
<feature type="region of interest" description="Disordered" evidence="3">
    <location>
        <begin position="1438"/>
        <end position="1506"/>
    </location>
</feature>
<feature type="region of interest" description="Disordered" evidence="3">
    <location>
        <begin position="2030"/>
        <end position="2059"/>
    </location>
</feature>
<feature type="compositionally biased region" description="Low complexity" evidence="3">
    <location>
        <begin position="926"/>
        <end position="941"/>
    </location>
</feature>
<accession>A0A4Y0BPI7</accession>
<feature type="compositionally biased region" description="Low complexity" evidence="3">
    <location>
        <begin position="1438"/>
        <end position="1456"/>
    </location>
</feature>
<keyword evidence="1 2" id="KW-0175">Coiled coil</keyword>
<feature type="compositionally biased region" description="Polar residues" evidence="3">
    <location>
        <begin position="1273"/>
        <end position="1297"/>
    </location>
</feature>
<evidence type="ECO:0000256" key="2">
    <source>
        <dbReference type="SAM" id="Coils"/>
    </source>
</evidence>
<feature type="compositionally biased region" description="Low complexity" evidence="3">
    <location>
        <begin position="874"/>
        <end position="889"/>
    </location>
</feature>
<feature type="region of interest" description="Disordered" evidence="3">
    <location>
        <begin position="1080"/>
        <end position="1150"/>
    </location>
</feature>
<dbReference type="VEuPathDB" id="VectorBase:AFUN020319"/>
<evidence type="ECO:0000313" key="4">
    <source>
        <dbReference type="EnsemblMetazoa" id="AFUN020319-PA"/>
    </source>
</evidence>
<sequence length="2495" mass="268498">MSKDSAHSRIPRPDGVSSRIPVPGSFRIPSTTARLPSKRGAPQPPATPISFLRPPSQGRSGAISIARSYSGDKLFNGEPSPFPLLTASTPAPAQLRLGLTTPKSSGLPFLRKLELVASGTTERLEDIKLCQREFAIPSDDDEDGEVQCGPDATVQMLVDESLELVGANSTDNLLDPPTTELACSEENATVIIASRHTPMYARNEHTVTLQRDGNVTYEIRRSGTFVKSSRESLNSPQDRPRPPVLSQTHTRSHTSLSSNVLLGLTKTFHRESTESIDSPVLNFTRTMPFRRPSTGELILEEDGTRRPPILNSTMVNERLLNVTQSIPNITQELLYADVSHEPCQAPGDSVLNRTTSVEEQKAQRGLGAGSKTKLNRLTFNLEESVNLMRFSPVSRGSNDGQTKVFSSTLHSESMAIPAATGTGSGQGMQLAGSQHSTSMLLMDISAQDRTLVPSELDLERDRMSDDEEHMPGYSIGRRNIDQREVSIEADVSAGKEIFDLTLDEPEPCCQDDEQQQQQQNQTYAQQDVVLRRHLENRSNTVPPPKQRFSFGLDLTECTLDCSIELCDSSLSLTKPVHLKSPTSSLTKQGSFEMDESLGILTPDQMKEFLDSTTTNTNTNNTNNAANAAGLELQLNTGMGGSGSVSTGVAHHHHKHGALQHHCRIDQTPSPEELPLDPVGVKTDMSDIMLPAELLLIAGGPQPYGGSVGGGQVNVGAAGGMSELSQADSDPKTDQMTKSATSSKVSNSFITSITSITSLDTGYQGDGEMSRPASRGADHSPSNGPRVKSALGGGAWQPMMAAAVAAVPRRQDPMTDSDFFTESDADDVFNRGDARRAQIIDGQLYGAPGGAGGIAGAQGANAIFNAIDEQDDQDLQQQHQHPNHQQLHQDGGQNEDSCMESSGIFTDVENRADDDLVQRRADDQQRAEAAAEGSSNSSSCGRRGFDEEQQQATDDMSPDVSTDTMSSSNSQNFVRASEQQLTRDDDPNQTCKLVLDEREKDITRCCDDGKPDLSQHIGASPKANEHHYHQCAITTMTALKSDGDIGTVAGTTAGASSPGSGGGGIAVAGNVARRCDADSFHDVSGKRSVATSGNSTNSATSNNGSSGINASRKQLKNEANRGLRKHHQQHAAGAEMSASSTVSSRTDRLTKTRLSKDLPECTRSSGVSIEECNAGCDSAVGDCDQENKRPSVGGTRGNVGVSARGGGATGSNLSFVKKSNTPNKWDAVMSKIAENKSVMRRNFSDVKSRISCGSGVISAGASKGSATLLRRDSPATNTATGSLKSPPSECTSVASRSSAHGKRTISGSVKRGRTHSKDSEQSSLSDLSLSGGSPKLTLKLPSNRPAKKRDVRTINSSSSDLGPPSKTNGAPPARSSAARAAAALQKRISPNITNVSIPLVPEQLKASPPLKRNMLLKRNGTANGTLPAKTPLKDHNRLAGATQTSKSSAAATVSSNSPKPLGKSLIRSSTVSNAVATTASNHHSTPPHLQNHHQHAVSNGNGVATTPTTTSVKAIQRNGTIILDKSSSPLLICDATTVVGEPVKGAVSELVNLRNGTPGTPEEIVLRSVQSKMTIPSSCSTSSSSSVVTTGKEPNCDQLRQHQSRELAKGLHHAADRKIEGKKGPELVDISLLNHAQKGVEALGVLVQYLVFNLDAFSCPTIKTAHQKTTTDLLETKSILDEERTNSQSLKQQLLETTERETELQELHRCELSRVETCLSDQQRSADDRIAALETQLLEKESHSRELLSRIDGYEAQLAEHEKQLESSRARELDLLQRINALSCTENELRDKVHSSELAFSERLQAAALRERDLTEQINGLNRDLERIRRETERKERELEEKLTITKDECVVLRQSRNGSVEPLNQNGAVAGAGSNMNLSGNAAVPLQLNRSSGNINHLQVLQDEVDSLRCVLDLKQREISELRKQTQEYERDAKDLPGALTKISALESRIEDLEVQLKTKTEEEKELQGKLKHLQDNLNQETKIKSRLSLHNEELQWRLKQNSEKFTLAYAELSKSYHENSSFMMNATKSSLEQSASAQHHHQLSHNQSRSSCSDRFFDMDDISPPTSPVIKGMVEKSDSVSWVLEIDDEPPEVSASRMVRRAGSFRSSAAYDSVAKRPKCTGLNQTTNGAIMGERHNGIQQSSSAASILKQHSSDLSSVKPPQSGSSASSHRLRSKSVSIKAAEPPKKIVRSNSGASASLCPGVSGIPSKPLRMTDMPGSWKEQPLYSSSPYAHKRYLSEDMDLVGSGSGKPFSEQHQHQMHRAKDLFLEETEFLSEPENPFARCSKLNGEDIANAPVEIFHRDKTPNFKKSKENRGLITCDTTALTGGSSSAKATGSGLTAREKRREFTRKGNLAGGTIPKEAAGEALVSGSNSDDEALSTSSGSSSSCISEGSLSSATGSSNSSHDNSPLHSGKRSSDRMNNDDDTVEGEANTSEEHPSQHRRRHSNISLEDALMKKIVASLNGDNGGTDGNNTPMEVSWSEDGDPGSESNV</sequence>
<feature type="compositionally biased region" description="Basic and acidic residues" evidence="3">
    <location>
        <begin position="2343"/>
        <end position="2352"/>
    </location>
</feature>
<organism evidence="4">
    <name type="scientific">Anopheles funestus</name>
    <name type="common">African malaria mosquito</name>
    <dbReference type="NCBI Taxonomy" id="62324"/>
    <lineage>
        <taxon>Eukaryota</taxon>
        <taxon>Metazoa</taxon>
        <taxon>Ecdysozoa</taxon>
        <taxon>Arthropoda</taxon>
        <taxon>Hexapoda</taxon>
        <taxon>Insecta</taxon>
        <taxon>Pterygota</taxon>
        <taxon>Neoptera</taxon>
        <taxon>Endopterygota</taxon>
        <taxon>Diptera</taxon>
        <taxon>Nematocera</taxon>
        <taxon>Culicoidea</taxon>
        <taxon>Culicidae</taxon>
        <taxon>Anophelinae</taxon>
        <taxon>Anopheles</taxon>
    </lineage>
</organism>
<feature type="region of interest" description="Disordered" evidence="3">
    <location>
        <begin position="871"/>
        <end position="899"/>
    </location>
</feature>
<dbReference type="PANTHER" id="PTHR24200:SF11">
    <property type="entry name" value="TOUCAN, ISOFORM A"/>
    <property type="match status" value="1"/>
</dbReference>
<feature type="region of interest" description="Disordered" evidence="3">
    <location>
        <begin position="2326"/>
        <end position="2495"/>
    </location>
</feature>
<feature type="compositionally biased region" description="Low complexity" evidence="3">
    <location>
        <begin position="1369"/>
        <end position="1378"/>
    </location>
</feature>
<reference evidence="4" key="1">
    <citation type="submission" date="2020-05" db="UniProtKB">
        <authorList>
            <consortium name="EnsemblMetazoa"/>
        </authorList>
    </citation>
    <scope>IDENTIFICATION</scope>
    <source>
        <strain evidence="4">FUMOZ</strain>
    </source>
</reference>
<feature type="region of interest" description="Disordered" evidence="3">
    <location>
        <begin position="1"/>
        <end position="62"/>
    </location>
</feature>
<dbReference type="GO" id="GO:0005634">
    <property type="term" value="C:nucleus"/>
    <property type="evidence" value="ECO:0007669"/>
    <property type="project" value="TreeGrafter"/>
</dbReference>
<dbReference type="GO" id="GO:0005737">
    <property type="term" value="C:cytoplasm"/>
    <property type="evidence" value="ECO:0007669"/>
    <property type="project" value="TreeGrafter"/>
</dbReference>
<feature type="compositionally biased region" description="Polar residues" evidence="3">
    <location>
        <begin position="949"/>
        <end position="979"/>
    </location>
</feature>
<feature type="compositionally biased region" description="Polar residues" evidence="3">
    <location>
        <begin position="1495"/>
        <end position="1506"/>
    </location>
</feature>
<proteinExistence type="predicted"/>
<evidence type="ECO:0000256" key="3">
    <source>
        <dbReference type="SAM" id="MobiDB-lite"/>
    </source>
</evidence>
<name>A0A4Y0BPI7_ANOFN</name>
<feature type="compositionally biased region" description="Polar residues" evidence="3">
    <location>
        <begin position="2140"/>
        <end position="2164"/>
    </location>
</feature>
<feature type="coiled-coil region" evidence="2">
    <location>
        <begin position="1803"/>
        <end position="1848"/>
    </location>
</feature>
<feature type="compositionally biased region" description="Polar residues" evidence="3">
    <location>
        <begin position="1352"/>
        <end position="1367"/>
    </location>
</feature>
<dbReference type="InterPro" id="IPR051293">
    <property type="entry name" value="MTUS1/CCDC69"/>
</dbReference>
<feature type="region of interest" description="Disordered" evidence="3">
    <location>
        <begin position="759"/>
        <end position="791"/>
    </location>
</feature>
<feature type="compositionally biased region" description="Polar residues" evidence="3">
    <location>
        <begin position="245"/>
        <end position="257"/>
    </location>
</feature>
<evidence type="ECO:0000256" key="1">
    <source>
        <dbReference type="ARBA" id="ARBA00023054"/>
    </source>
</evidence>
<feature type="compositionally biased region" description="Polar residues" evidence="3">
    <location>
        <begin position="1465"/>
        <end position="1487"/>
    </location>
</feature>
<feature type="region of interest" description="Disordered" evidence="3">
    <location>
        <begin position="2140"/>
        <end position="2197"/>
    </location>
</feature>
<dbReference type="PANTHER" id="PTHR24200">
    <property type="entry name" value="TOUCAN, ISOFORM A"/>
    <property type="match status" value="1"/>
</dbReference>
<dbReference type="GO" id="GO:0008017">
    <property type="term" value="F:microtubule binding"/>
    <property type="evidence" value="ECO:0007669"/>
    <property type="project" value="TreeGrafter"/>
</dbReference>
<feature type="compositionally biased region" description="Low complexity" evidence="3">
    <location>
        <begin position="2326"/>
        <end position="2342"/>
    </location>
</feature>
<feature type="coiled-coil region" evidence="2">
    <location>
        <begin position="1898"/>
        <end position="1984"/>
    </location>
</feature>
<protein>
    <submittedName>
        <fullName evidence="4">Uncharacterized protein</fullName>
    </submittedName>
</protein>
<dbReference type="STRING" id="62324.A0A4Y0BPI7"/>
<feature type="compositionally biased region" description="Polar residues" evidence="3">
    <location>
        <begin position="890"/>
        <end position="899"/>
    </location>
</feature>
<feature type="compositionally biased region" description="Low complexity" evidence="3">
    <location>
        <begin position="2381"/>
        <end position="2414"/>
    </location>
</feature>
<feature type="region of interest" description="Disordered" evidence="3">
    <location>
        <begin position="226"/>
        <end position="257"/>
    </location>
</feature>
<dbReference type="EnsemblMetazoa" id="AFUN020319-RA">
    <property type="protein sequence ID" value="AFUN020319-PA"/>
    <property type="gene ID" value="AFUN020319"/>
</dbReference>
<feature type="region of interest" description="Disordered" evidence="3">
    <location>
        <begin position="721"/>
        <end position="743"/>
    </location>
</feature>
<feature type="compositionally biased region" description="Low complexity" evidence="3">
    <location>
        <begin position="1089"/>
        <end position="1110"/>
    </location>
</feature>
<feature type="compositionally biased region" description="Polar residues" evidence="3">
    <location>
        <begin position="226"/>
        <end position="237"/>
    </location>
</feature>